<name>A0A7G1KRR1_9NOCA</name>
<organism evidence="4 5">
    <name type="scientific">Nocardia wallacei</name>
    <dbReference type="NCBI Taxonomy" id="480035"/>
    <lineage>
        <taxon>Bacteria</taxon>
        <taxon>Bacillati</taxon>
        <taxon>Actinomycetota</taxon>
        <taxon>Actinomycetes</taxon>
        <taxon>Mycobacteriales</taxon>
        <taxon>Nocardiaceae</taxon>
        <taxon>Nocardia</taxon>
    </lineage>
</organism>
<sequence length="120" mass="12587">MTDNSSETRIHIVADARDKATVLRVSGEIDVLTAPVLREAIETAWREGAQPPATIVDLTAVTFLASAGLAVLAGCSRSAPEGARLWVVADKPATSRPITVTGLSELLNLCSTVDEAFEAV</sequence>
<dbReference type="InterPro" id="IPR036513">
    <property type="entry name" value="STAS_dom_sf"/>
</dbReference>
<reference evidence="4 5" key="1">
    <citation type="submission" date="2020-08" db="EMBL/GenBank/DDBJ databases">
        <title>Genome Sequencing of Nocardia wallacei strain FMUON74 and assembly.</title>
        <authorList>
            <person name="Toyokawa M."/>
            <person name="Uesaka K."/>
        </authorList>
    </citation>
    <scope>NUCLEOTIDE SEQUENCE [LARGE SCALE GENOMIC DNA]</scope>
    <source>
        <strain evidence="4 5">FMUON74</strain>
    </source>
</reference>
<dbReference type="Proteomes" id="UP000516173">
    <property type="component" value="Chromosome"/>
</dbReference>
<dbReference type="PROSITE" id="PS50801">
    <property type="entry name" value="STAS"/>
    <property type="match status" value="1"/>
</dbReference>
<keyword evidence="5" id="KW-1185">Reference proteome</keyword>
<proteinExistence type="inferred from homology"/>
<evidence type="ECO:0000313" key="4">
    <source>
        <dbReference type="EMBL" id="BCK57840.1"/>
    </source>
</evidence>
<dbReference type="Gene3D" id="3.30.750.24">
    <property type="entry name" value="STAS domain"/>
    <property type="match status" value="1"/>
</dbReference>
<dbReference type="Pfam" id="PF01740">
    <property type="entry name" value="STAS"/>
    <property type="match status" value="1"/>
</dbReference>
<dbReference type="NCBIfam" id="TIGR00377">
    <property type="entry name" value="ant_ant_sig"/>
    <property type="match status" value="1"/>
</dbReference>
<evidence type="ECO:0000256" key="2">
    <source>
        <dbReference type="RuleBase" id="RU003749"/>
    </source>
</evidence>
<dbReference type="InterPro" id="IPR002645">
    <property type="entry name" value="STAS_dom"/>
</dbReference>
<evidence type="ECO:0000256" key="1">
    <source>
        <dbReference type="ARBA" id="ARBA00009013"/>
    </source>
</evidence>
<dbReference type="CDD" id="cd07043">
    <property type="entry name" value="STAS_anti-anti-sigma_factors"/>
    <property type="match status" value="1"/>
</dbReference>
<dbReference type="KEGG" id="nwl:NWFMUON74_56120"/>
<dbReference type="EMBL" id="AP023396">
    <property type="protein sequence ID" value="BCK57840.1"/>
    <property type="molecule type" value="Genomic_DNA"/>
</dbReference>
<dbReference type="PANTHER" id="PTHR33495:SF13">
    <property type="entry name" value="ANTI-SIGMA-F FACTOR ANTAGONIST RSFB"/>
    <property type="match status" value="1"/>
</dbReference>
<feature type="domain" description="STAS" evidence="3">
    <location>
        <begin position="10"/>
        <end position="120"/>
    </location>
</feature>
<protein>
    <recommendedName>
        <fullName evidence="2">Anti-sigma factor antagonist</fullName>
    </recommendedName>
</protein>
<comment type="similarity">
    <text evidence="1 2">Belongs to the anti-sigma-factor antagonist family.</text>
</comment>
<evidence type="ECO:0000313" key="5">
    <source>
        <dbReference type="Proteomes" id="UP000516173"/>
    </source>
</evidence>
<evidence type="ECO:0000259" key="3">
    <source>
        <dbReference type="PROSITE" id="PS50801"/>
    </source>
</evidence>
<dbReference type="PANTHER" id="PTHR33495">
    <property type="entry name" value="ANTI-SIGMA FACTOR ANTAGONIST TM_1081-RELATED-RELATED"/>
    <property type="match status" value="1"/>
</dbReference>
<dbReference type="GO" id="GO:0043856">
    <property type="term" value="F:anti-sigma factor antagonist activity"/>
    <property type="evidence" value="ECO:0007669"/>
    <property type="project" value="InterPro"/>
</dbReference>
<dbReference type="AlphaFoldDB" id="A0A7G1KRR1"/>
<gene>
    <name evidence="4" type="primary">rsfB_2</name>
    <name evidence="4" type="ORF">NWFMUON74_56120</name>
</gene>
<dbReference type="SUPFAM" id="SSF52091">
    <property type="entry name" value="SpoIIaa-like"/>
    <property type="match status" value="1"/>
</dbReference>
<accession>A0A7G1KRR1</accession>
<dbReference type="InterPro" id="IPR003658">
    <property type="entry name" value="Anti-sigma_ant"/>
</dbReference>